<keyword evidence="3" id="KW-1185">Reference proteome</keyword>
<accession>A0ABR1ZAD7</accession>
<proteinExistence type="predicted"/>
<sequence>MSQFRWRMLIFGDFDYCRMLILVVLIGGECWSVRISGAFLSTVDQSGSVTLASGPSASFGQSGFGQTSSGSSQTGGGRNNQSVTPQASTFVSPQANNVFASSPVYYTSAPHTVAFPQGFSASGSPYAQSIVHSNKPLSSPVYTQYVASSPSPYAHHSAMMQSSPTGAAQLHIATPEAVCK</sequence>
<gene>
    <name evidence="2" type="ORF">V6N11_019818</name>
</gene>
<dbReference type="EMBL" id="JBBPBN010002117">
    <property type="protein sequence ID" value="KAK8476667.1"/>
    <property type="molecule type" value="Genomic_DNA"/>
</dbReference>
<evidence type="ECO:0000256" key="1">
    <source>
        <dbReference type="SAM" id="MobiDB-lite"/>
    </source>
</evidence>
<reference evidence="2 3" key="1">
    <citation type="journal article" date="2024" name="G3 (Bethesda)">
        <title>Genome assembly of Hibiscus sabdariffa L. provides insights into metabolisms of medicinal natural products.</title>
        <authorList>
            <person name="Kim T."/>
        </authorList>
    </citation>
    <scope>NUCLEOTIDE SEQUENCE [LARGE SCALE GENOMIC DNA]</scope>
    <source>
        <strain evidence="2">TK-2024</strain>
        <tissue evidence="2">Old leaves</tissue>
    </source>
</reference>
<protein>
    <submittedName>
        <fullName evidence="2">Uncharacterized protein</fullName>
    </submittedName>
</protein>
<comment type="caution">
    <text evidence="2">The sequence shown here is derived from an EMBL/GenBank/DDBJ whole genome shotgun (WGS) entry which is preliminary data.</text>
</comment>
<organism evidence="2 3">
    <name type="scientific">Hibiscus sabdariffa</name>
    <name type="common">roselle</name>
    <dbReference type="NCBI Taxonomy" id="183260"/>
    <lineage>
        <taxon>Eukaryota</taxon>
        <taxon>Viridiplantae</taxon>
        <taxon>Streptophyta</taxon>
        <taxon>Embryophyta</taxon>
        <taxon>Tracheophyta</taxon>
        <taxon>Spermatophyta</taxon>
        <taxon>Magnoliopsida</taxon>
        <taxon>eudicotyledons</taxon>
        <taxon>Gunneridae</taxon>
        <taxon>Pentapetalae</taxon>
        <taxon>rosids</taxon>
        <taxon>malvids</taxon>
        <taxon>Malvales</taxon>
        <taxon>Malvaceae</taxon>
        <taxon>Malvoideae</taxon>
        <taxon>Hibiscus</taxon>
    </lineage>
</organism>
<dbReference type="Proteomes" id="UP001396334">
    <property type="component" value="Unassembled WGS sequence"/>
</dbReference>
<evidence type="ECO:0000313" key="2">
    <source>
        <dbReference type="EMBL" id="KAK8476667.1"/>
    </source>
</evidence>
<evidence type="ECO:0000313" key="3">
    <source>
        <dbReference type="Proteomes" id="UP001396334"/>
    </source>
</evidence>
<feature type="region of interest" description="Disordered" evidence="1">
    <location>
        <begin position="60"/>
        <end position="85"/>
    </location>
</feature>
<feature type="compositionally biased region" description="Low complexity" evidence="1">
    <location>
        <begin position="60"/>
        <end position="72"/>
    </location>
</feature>
<name>A0ABR1ZAD7_9ROSI</name>